<keyword evidence="3 6" id="KW-0808">Transferase</keyword>
<comment type="caution">
    <text evidence="6">The sequence shown here is derived from an EMBL/GenBank/DDBJ whole genome shotgun (WGS) entry which is preliminary data.</text>
</comment>
<dbReference type="OrthoDB" id="6653642at2"/>
<evidence type="ECO:0000313" key="6">
    <source>
        <dbReference type="EMBL" id="PTR10456.1"/>
    </source>
</evidence>
<dbReference type="Proteomes" id="UP000244060">
    <property type="component" value="Unassembled WGS sequence"/>
</dbReference>
<comment type="similarity">
    <text evidence="1">Belongs to the glycosyltransferase 2 family.</text>
</comment>
<keyword evidence="2" id="KW-0328">Glycosyltransferase</keyword>
<feature type="region of interest" description="Disordered" evidence="4">
    <location>
        <begin position="288"/>
        <end position="307"/>
    </location>
</feature>
<organism evidence="6 7">
    <name type="scientific">Cereibacter azotoformans</name>
    <dbReference type="NCBI Taxonomy" id="43057"/>
    <lineage>
        <taxon>Bacteria</taxon>
        <taxon>Pseudomonadati</taxon>
        <taxon>Pseudomonadota</taxon>
        <taxon>Alphaproteobacteria</taxon>
        <taxon>Rhodobacterales</taxon>
        <taxon>Paracoccaceae</taxon>
        <taxon>Cereibacter</taxon>
    </lineage>
</organism>
<dbReference type="SUPFAM" id="SSF53448">
    <property type="entry name" value="Nucleotide-diphospho-sugar transferases"/>
    <property type="match status" value="1"/>
</dbReference>
<keyword evidence="7" id="KW-1185">Reference proteome</keyword>
<protein>
    <submittedName>
        <fullName evidence="6">GT2 family glycosyltransferase</fullName>
    </submittedName>
</protein>
<dbReference type="GO" id="GO:0016757">
    <property type="term" value="F:glycosyltransferase activity"/>
    <property type="evidence" value="ECO:0007669"/>
    <property type="project" value="UniProtKB-KW"/>
</dbReference>
<dbReference type="InterPro" id="IPR029044">
    <property type="entry name" value="Nucleotide-diphossugar_trans"/>
</dbReference>
<dbReference type="InterPro" id="IPR001173">
    <property type="entry name" value="Glyco_trans_2-like"/>
</dbReference>
<dbReference type="AlphaFoldDB" id="A0A2T5JR30"/>
<dbReference type="Pfam" id="PF00535">
    <property type="entry name" value="Glycos_transf_2"/>
    <property type="match status" value="1"/>
</dbReference>
<dbReference type="Gene3D" id="3.90.550.10">
    <property type="entry name" value="Spore Coat Polysaccharide Biosynthesis Protein SpsA, Chain A"/>
    <property type="match status" value="1"/>
</dbReference>
<accession>A0A2T5JR30</accession>
<proteinExistence type="inferred from homology"/>
<evidence type="ECO:0000256" key="3">
    <source>
        <dbReference type="ARBA" id="ARBA00022679"/>
    </source>
</evidence>
<sequence length="307" mass="33743">MPDAVIIIPHFNDGTRLQRCLDALVPQLSDGRAEAVVVDNGSTEDLSALQARHPQVRWLTEPRKGAAAARNAGVAGTTAPRLFFLDADCVPAADWVAAALAVAAEGSVVGGAVRVFDETPPPRNGAQAFETVFAFQNRRYIEREGFSVTANLVTTRAVFEATGPFRPGVSEDVDWCRRAIAHGFRLMYSDRLRVSHPSRSDWAQLRRKWLRMTQEGLGVNGASPAARLRWGLRALLMPVSILVHGPVVLRHPGLASARERRAALATLARLRLQRMVWMLGQVFAGGDGRSGAQDENKWGHRPRRHDR</sequence>
<name>A0A2T5JR30_9RHOB</name>
<dbReference type="PANTHER" id="PTHR43179:SF12">
    <property type="entry name" value="GALACTOFURANOSYLTRANSFERASE GLFT2"/>
    <property type="match status" value="1"/>
</dbReference>
<reference evidence="6 7" key="1">
    <citation type="submission" date="2018-04" db="EMBL/GenBank/DDBJ databases">
        <title>Genomic Encyclopedia of Type Strains, Phase III (KMG-III): the genomes of soil and plant-associated and newly described type strains.</title>
        <authorList>
            <person name="Whitman W."/>
        </authorList>
    </citation>
    <scope>NUCLEOTIDE SEQUENCE [LARGE SCALE GENOMIC DNA]</scope>
    <source>
        <strain evidence="6 7">KA25</strain>
    </source>
</reference>
<evidence type="ECO:0000256" key="2">
    <source>
        <dbReference type="ARBA" id="ARBA00022676"/>
    </source>
</evidence>
<gene>
    <name evidence="6" type="ORF">C8J28_1307</name>
</gene>
<dbReference type="RefSeq" id="WP_108222565.1">
    <property type="nucleotide sequence ID" value="NZ_QAOT01000030.1"/>
</dbReference>
<evidence type="ECO:0000256" key="1">
    <source>
        <dbReference type="ARBA" id="ARBA00006739"/>
    </source>
</evidence>
<dbReference type="EMBL" id="QAOT01000030">
    <property type="protein sequence ID" value="PTR10456.1"/>
    <property type="molecule type" value="Genomic_DNA"/>
</dbReference>
<evidence type="ECO:0000313" key="7">
    <source>
        <dbReference type="Proteomes" id="UP000244060"/>
    </source>
</evidence>
<dbReference type="PANTHER" id="PTHR43179">
    <property type="entry name" value="RHAMNOSYLTRANSFERASE WBBL"/>
    <property type="match status" value="1"/>
</dbReference>
<evidence type="ECO:0000259" key="5">
    <source>
        <dbReference type="Pfam" id="PF00535"/>
    </source>
</evidence>
<evidence type="ECO:0000256" key="4">
    <source>
        <dbReference type="SAM" id="MobiDB-lite"/>
    </source>
</evidence>
<feature type="domain" description="Glycosyltransferase 2-like" evidence="5">
    <location>
        <begin position="6"/>
        <end position="142"/>
    </location>
</feature>